<evidence type="ECO:0000313" key="2">
    <source>
        <dbReference type="EMBL" id="GCB87322.1"/>
    </source>
</evidence>
<keyword evidence="3" id="KW-1185">Reference proteome</keyword>
<evidence type="ECO:0000256" key="1">
    <source>
        <dbReference type="SAM" id="MobiDB-lite"/>
    </source>
</evidence>
<dbReference type="AlphaFoldDB" id="A0A401QPR8"/>
<proteinExistence type="predicted"/>
<feature type="non-terminal residue" evidence="2">
    <location>
        <position position="1"/>
    </location>
</feature>
<comment type="caution">
    <text evidence="2">The sequence shown here is derived from an EMBL/GenBank/DDBJ whole genome shotgun (WGS) entry which is preliminary data.</text>
</comment>
<organism evidence="2 3">
    <name type="scientific">Scyliorhinus torazame</name>
    <name type="common">Cloudy catshark</name>
    <name type="synonym">Catulus torazame</name>
    <dbReference type="NCBI Taxonomy" id="75743"/>
    <lineage>
        <taxon>Eukaryota</taxon>
        <taxon>Metazoa</taxon>
        <taxon>Chordata</taxon>
        <taxon>Craniata</taxon>
        <taxon>Vertebrata</taxon>
        <taxon>Chondrichthyes</taxon>
        <taxon>Elasmobranchii</taxon>
        <taxon>Galeomorphii</taxon>
        <taxon>Galeoidea</taxon>
        <taxon>Carcharhiniformes</taxon>
        <taxon>Scyliorhinidae</taxon>
        <taxon>Scyliorhinus</taxon>
    </lineage>
</organism>
<protein>
    <submittedName>
        <fullName evidence="2">Uncharacterized protein</fullName>
    </submittedName>
</protein>
<feature type="compositionally biased region" description="Basic and acidic residues" evidence="1">
    <location>
        <begin position="1"/>
        <end position="25"/>
    </location>
</feature>
<dbReference type="Proteomes" id="UP000288216">
    <property type="component" value="Unassembled WGS sequence"/>
</dbReference>
<dbReference type="EMBL" id="BFAA01452576">
    <property type="protein sequence ID" value="GCB87322.1"/>
    <property type="molecule type" value="Genomic_DNA"/>
</dbReference>
<accession>A0A401QPR8</accession>
<evidence type="ECO:0000313" key="3">
    <source>
        <dbReference type="Proteomes" id="UP000288216"/>
    </source>
</evidence>
<sequence>RERERQNASARDRMQARLTEREGERQNASAIDRTSSARDRTRARDTECKRN</sequence>
<feature type="region of interest" description="Disordered" evidence="1">
    <location>
        <begin position="1"/>
        <end position="51"/>
    </location>
</feature>
<gene>
    <name evidence="2" type="ORF">scyTo_0028016</name>
</gene>
<reference evidence="2 3" key="1">
    <citation type="journal article" date="2018" name="Nat. Ecol. Evol.">
        <title>Shark genomes provide insights into elasmobranch evolution and the origin of vertebrates.</title>
        <authorList>
            <person name="Hara Y"/>
            <person name="Yamaguchi K"/>
            <person name="Onimaru K"/>
            <person name="Kadota M"/>
            <person name="Koyanagi M"/>
            <person name="Keeley SD"/>
            <person name="Tatsumi K"/>
            <person name="Tanaka K"/>
            <person name="Motone F"/>
            <person name="Kageyama Y"/>
            <person name="Nozu R"/>
            <person name="Adachi N"/>
            <person name="Nishimura O"/>
            <person name="Nakagawa R"/>
            <person name="Tanegashima C"/>
            <person name="Kiyatake I"/>
            <person name="Matsumoto R"/>
            <person name="Murakumo K"/>
            <person name="Nishida K"/>
            <person name="Terakita A"/>
            <person name="Kuratani S"/>
            <person name="Sato K"/>
            <person name="Hyodo S Kuraku.S."/>
        </authorList>
    </citation>
    <scope>NUCLEOTIDE SEQUENCE [LARGE SCALE GENOMIC DNA]</scope>
</reference>
<name>A0A401QPR8_SCYTO</name>
<feature type="compositionally biased region" description="Basic and acidic residues" evidence="1">
    <location>
        <begin position="35"/>
        <end position="51"/>
    </location>
</feature>